<organism evidence="2 3">
    <name type="scientific">Roseateles oligotrophus</name>
    <dbReference type="NCBI Taxonomy" id="1769250"/>
    <lineage>
        <taxon>Bacteria</taxon>
        <taxon>Pseudomonadati</taxon>
        <taxon>Pseudomonadota</taxon>
        <taxon>Betaproteobacteria</taxon>
        <taxon>Burkholderiales</taxon>
        <taxon>Sphaerotilaceae</taxon>
        <taxon>Roseateles</taxon>
    </lineage>
</organism>
<proteinExistence type="predicted"/>
<dbReference type="GO" id="GO:0006281">
    <property type="term" value="P:DNA repair"/>
    <property type="evidence" value="ECO:0007669"/>
    <property type="project" value="TreeGrafter"/>
</dbReference>
<keyword evidence="1" id="KW-0227">DNA damage</keyword>
<name>A0A840L6D8_9BURK</name>
<comment type="caution">
    <text evidence="2">The sequence shown here is derived from an EMBL/GenBank/DDBJ whole genome shotgun (WGS) entry which is preliminary data.</text>
</comment>
<dbReference type="Proteomes" id="UP000562027">
    <property type="component" value="Unassembled WGS sequence"/>
</dbReference>
<dbReference type="PANTHER" id="PTHR35369">
    <property type="entry name" value="BLR3025 PROTEIN-RELATED"/>
    <property type="match status" value="1"/>
</dbReference>
<protein>
    <submittedName>
        <fullName evidence="2">Protein ImuB</fullName>
    </submittedName>
</protein>
<dbReference type="SUPFAM" id="SSF56672">
    <property type="entry name" value="DNA/RNA polymerases"/>
    <property type="match status" value="1"/>
</dbReference>
<dbReference type="InterPro" id="IPR050356">
    <property type="entry name" value="SulA_CellDiv_inhibitor"/>
</dbReference>
<keyword evidence="3" id="KW-1185">Reference proteome</keyword>
<dbReference type="PANTHER" id="PTHR35369:SF2">
    <property type="entry name" value="BLR3025 PROTEIN"/>
    <property type="match status" value="1"/>
</dbReference>
<evidence type="ECO:0000313" key="2">
    <source>
        <dbReference type="EMBL" id="MBB4842373.1"/>
    </source>
</evidence>
<evidence type="ECO:0000256" key="1">
    <source>
        <dbReference type="ARBA" id="ARBA00022763"/>
    </source>
</evidence>
<evidence type="ECO:0000313" key="3">
    <source>
        <dbReference type="Proteomes" id="UP000562027"/>
    </source>
</evidence>
<sequence length="443" mass="49248">MHWLALLLPPTETAAAQQQALAWWALQFTPRVACLEEAVLLEVQSSLRLFGGAAALHRSLRPRAEQAGLSLHAAAWAPSSLGALALARCQSGLDESSQWPAEQAFGAQLDALPLQALSACRPHLAMLARLGLRRLGELRRLPRPALARRFGQGLLLALDRAYGQLAEAHAWVEIPARFQARLELPQRSDNALALQHHAQQLLQQLCAWLAARHAGVLGLTLRWEHDAMRAREIASHGELRLQTAEISRDYRHLGRLLNEHLLRLQLPAPVGEISLHADEILPLRELSAKLLPPSGEQGSSGAAQESITQLLERLALRLGAEHVRCGQLREDHRPEQMQQWQAWPGPSSRPPARLPACPQPSWLLPQPLRLDVQQDQPLYQGPLQLLAGPQRIESGWWQNEGRPAQRDYFIALSEAAGTLWIFHERLPAGGLDEQGWFLHGFFA</sequence>
<accession>A0A840L6D8</accession>
<dbReference type="AlphaFoldDB" id="A0A840L6D8"/>
<gene>
    <name evidence="2" type="ORF">HNP55_000868</name>
</gene>
<dbReference type="RefSeq" id="WP_184296506.1">
    <property type="nucleotide sequence ID" value="NZ_JACHLP010000001.1"/>
</dbReference>
<dbReference type="InterPro" id="IPR043502">
    <property type="entry name" value="DNA/RNA_pol_sf"/>
</dbReference>
<reference evidence="2 3" key="1">
    <citation type="submission" date="2020-08" db="EMBL/GenBank/DDBJ databases">
        <title>Functional genomics of gut bacteria from endangered species of beetles.</title>
        <authorList>
            <person name="Carlos-Shanley C."/>
        </authorList>
    </citation>
    <scope>NUCLEOTIDE SEQUENCE [LARGE SCALE GENOMIC DNA]</scope>
    <source>
        <strain evidence="2 3">S00239</strain>
    </source>
</reference>
<dbReference type="EMBL" id="JACHLP010000001">
    <property type="protein sequence ID" value="MBB4842373.1"/>
    <property type="molecule type" value="Genomic_DNA"/>
</dbReference>